<protein>
    <submittedName>
        <fullName evidence="1">Uncharacterized protein</fullName>
    </submittedName>
</protein>
<reference evidence="1" key="1">
    <citation type="journal article" date="2015" name="Nature">
        <title>Complex archaea that bridge the gap between prokaryotes and eukaryotes.</title>
        <authorList>
            <person name="Spang A."/>
            <person name="Saw J.H."/>
            <person name="Jorgensen S.L."/>
            <person name="Zaremba-Niedzwiedzka K."/>
            <person name="Martijn J."/>
            <person name="Lind A.E."/>
            <person name="van Eijk R."/>
            <person name="Schleper C."/>
            <person name="Guy L."/>
            <person name="Ettema T.J."/>
        </authorList>
    </citation>
    <scope>NUCLEOTIDE SEQUENCE</scope>
</reference>
<proteinExistence type="predicted"/>
<gene>
    <name evidence="1" type="ORF">LCGC14_2802560</name>
</gene>
<dbReference type="AlphaFoldDB" id="A0A0F8YMA4"/>
<sequence length="34" mass="3945">WFANAIMTGYDVARGRYDKEDGDVDTSDWECDNE</sequence>
<feature type="non-terminal residue" evidence="1">
    <location>
        <position position="1"/>
    </location>
</feature>
<comment type="caution">
    <text evidence="1">The sequence shown here is derived from an EMBL/GenBank/DDBJ whole genome shotgun (WGS) entry which is preliminary data.</text>
</comment>
<accession>A0A0F8YMA4</accession>
<evidence type="ECO:0000313" key="1">
    <source>
        <dbReference type="EMBL" id="KKK82523.1"/>
    </source>
</evidence>
<organism evidence="1">
    <name type="scientific">marine sediment metagenome</name>
    <dbReference type="NCBI Taxonomy" id="412755"/>
    <lineage>
        <taxon>unclassified sequences</taxon>
        <taxon>metagenomes</taxon>
        <taxon>ecological metagenomes</taxon>
    </lineage>
</organism>
<dbReference type="EMBL" id="LAZR01052634">
    <property type="protein sequence ID" value="KKK82523.1"/>
    <property type="molecule type" value="Genomic_DNA"/>
</dbReference>
<name>A0A0F8YMA4_9ZZZZ</name>